<reference evidence="16" key="1">
    <citation type="submission" date="2017-04" db="EMBL/GenBank/DDBJ databases">
        <authorList>
            <person name="Varghese N."/>
            <person name="Submissions S."/>
        </authorList>
    </citation>
    <scope>NUCLEOTIDE SEQUENCE [LARGE SCALE GENOMIC DNA]</scope>
    <source>
        <strain evidence="16">DSM 16512</strain>
    </source>
</reference>
<evidence type="ECO:0000256" key="12">
    <source>
        <dbReference type="ARBA" id="ARBA00048138"/>
    </source>
</evidence>
<dbReference type="SFLD" id="SFLDG01136">
    <property type="entry name" value="C1.6:_Phosphoserine_Phosphatas"/>
    <property type="match status" value="1"/>
</dbReference>
<evidence type="ECO:0000256" key="13">
    <source>
        <dbReference type="ARBA" id="ARBA00048523"/>
    </source>
</evidence>
<dbReference type="GO" id="GO:0005737">
    <property type="term" value="C:cytoplasm"/>
    <property type="evidence" value="ECO:0007669"/>
    <property type="project" value="TreeGrafter"/>
</dbReference>
<keyword evidence="16" id="KW-1185">Reference proteome</keyword>
<dbReference type="GO" id="GO:0036424">
    <property type="term" value="F:L-phosphoserine phosphatase activity"/>
    <property type="evidence" value="ECO:0007669"/>
    <property type="project" value="InterPro"/>
</dbReference>
<dbReference type="InterPro" id="IPR050582">
    <property type="entry name" value="HAD-like_SerB"/>
</dbReference>
<dbReference type="EC" id="3.1.3.3" evidence="4"/>
<gene>
    <name evidence="15" type="ORF">SAMN05660197_1853</name>
</gene>
<dbReference type="Gene3D" id="3.40.50.1000">
    <property type="entry name" value="HAD superfamily/HAD-like"/>
    <property type="match status" value="1"/>
</dbReference>
<dbReference type="NCBIfam" id="TIGR01488">
    <property type="entry name" value="HAD-SF-IB"/>
    <property type="match status" value="1"/>
</dbReference>
<sequence length="207" mass="23028">MKLFVFDFDSTLMDGETIDFLAGALGLKEKVAEITEMAMRGELDFFESLITRVKLLEGLEEKKVNEICHNLPFMPGAKETIEELKKLGYKVVVFSGGFRNATNHAKDVLGLDADFSNILHAKNGRLTGLVGGDMMFDFSKGDMLQRLQKLLGVSQENTAVAGDGANDRSMFTYAKTKIAFCAKDILKKEANVVIEKKDLREILEYVS</sequence>
<proteinExistence type="inferred from homology"/>
<dbReference type="EMBL" id="FWWZ01000001">
    <property type="protein sequence ID" value="SMC10022.1"/>
    <property type="molecule type" value="Genomic_DNA"/>
</dbReference>
<keyword evidence="10" id="KW-0718">Serine biosynthesis</keyword>
<evidence type="ECO:0000256" key="2">
    <source>
        <dbReference type="ARBA" id="ARBA00005135"/>
    </source>
</evidence>
<dbReference type="AlphaFoldDB" id="A0A1W1WV06"/>
<keyword evidence="9" id="KW-0460">Magnesium</keyword>
<dbReference type="UniPathway" id="UPA00135">
    <property type="reaction ID" value="UER00198"/>
</dbReference>
<evidence type="ECO:0000256" key="7">
    <source>
        <dbReference type="ARBA" id="ARBA00022723"/>
    </source>
</evidence>
<keyword evidence="7" id="KW-0479">Metal-binding</keyword>
<evidence type="ECO:0000313" key="15">
    <source>
        <dbReference type="EMBL" id="SMC10022.1"/>
    </source>
</evidence>
<comment type="similarity">
    <text evidence="3">Belongs to the HAD-like hydrolase superfamily. SerB family.</text>
</comment>
<keyword evidence="6" id="KW-0028">Amino-acid biosynthesis</keyword>
<dbReference type="PANTHER" id="PTHR43344">
    <property type="entry name" value="PHOSPHOSERINE PHOSPHATASE"/>
    <property type="match status" value="1"/>
</dbReference>
<comment type="pathway">
    <text evidence="2">Amino-acid biosynthesis; L-serine biosynthesis; L-serine from 3-phospho-D-glycerate: step 3/3.</text>
</comment>
<dbReference type="NCBIfam" id="TIGR00338">
    <property type="entry name" value="serB"/>
    <property type="match status" value="1"/>
</dbReference>
<dbReference type="InterPro" id="IPR036412">
    <property type="entry name" value="HAD-like_sf"/>
</dbReference>
<evidence type="ECO:0000256" key="11">
    <source>
        <dbReference type="ARBA" id="ARBA00031693"/>
    </source>
</evidence>
<name>A0A1W1WV06_9BACT</name>
<dbReference type="SFLD" id="SFLDS00003">
    <property type="entry name" value="Haloacid_Dehalogenase"/>
    <property type="match status" value="2"/>
</dbReference>
<comment type="cofactor">
    <cofactor evidence="1">
        <name>Mg(2+)</name>
        <dbReference type="ChEBI" id="CHEBI:18420"/>
    </cofactor>
</comment>
<evidence type="ECO:0000256" key="8">
    <source>
        <dbReference type="ARBA" id="ARBA00022801"/>
    </source>
</evidence>
<dbReference type="OrthoDB" id="9792539at2"/>
<evidence type="ECO:0000256" key="5">
    <source>
        <dbReference type="ARBA" id="ARBA00015196"/>
    </source>
</evidence>
<evidence type="ECO:0000256" key="3">
    <source>
        <dbReference type="ARBA" id="ARBA00009184"/>
    </source>
</evidence>
<evidence type="ECO:0000256" key="9">
    <source>
        <dbReference type="ARBA" id="ARBA00022842"/>
    </source>
</evidence>
<evidence type="ECO:0000256" key="6">
    <source>
        <dbReference type="ARBA" id="ARBA00022605"/>
    </source>
</evidence>
<feature type="active site" description="Nucleophile" evidence="14">
    <location>
        <position position="7"/>
    </location>
</feature>
<dbReference type="RefSeq" id="WP_084276394.1">
    <property type="nucleotide sequence ID" value="NZ_AP026671.1"/>
</dbReference>
<dbReference type="Pfam" id="PF00702">
    <property type="entry name" value="Hydrolase"/>
    <property type="match status" value="1"/>
</dbReference>
<feature type="active site" description="Proton donor" evidence="14">
    <location>
        <position position="9"/>
    </location>
</feature>
<organism evidence="15 16">
    <name type="scientific">Nitratiruptor tergarcus DSM 16512</name>
    <dbReference type="NCBI Taxonomy" id="1069081"/>
    <lineage>
        <taxon>Bacteria</taxon>
        <taxon>Pseudomonadati</taxon>
        <taxon>Campylobacterota</taxon>
        <taxon>Epsilonproteobacteria</taxon>
        <taxon>Nautiliales</taxon>
        <taxon>Nitratiruptoraceae</taxon>
        <taxon>Nitratiruptor</taxon>
    </lineage>
</organism>
<dbReference type="SFLD" id="SFLDG01137">
    <property type="entry name" value="C1.6.1:_Phosphoserine_Phosphat"/>
    <property type="match status" value="1"/>
</dbReference>
<evidence type="ECO:0000256" key="10">
    <source>
        <dbReference type="ARBA" id="ARBA00023299"/>
    </source>
</evidence>
<dbReference type="SUPFAM" id="SSF56784">
    <property type="entry name" value="HAD-like"/>
    <property type="match status" value="1"/>
</dbReference>
<comment type="catalytic activity">
    <reaction evidence="12">
        <text>O-phospho-L-serine + H2O = L-serine + phosphate</text>
        <dbReference type="Rhea" id="RHEA:21208"/>
        <dbReference type="ChEBI" id="CHEBI:15377"/>
        <dbReference type="ChEBI" id="CHEBI:33384"/>
        <dbReference type="ChEBI" id="CHEBI:43474"/>
        <dbReference type="ChEBI" id="CHEBI:57524"/>
        <dbReference type="EC" id="3.1.3.3"/>
    </reaction>
</comment>
<dbReference type="InterPro" id="IPR023214">
    <property type="entry name" value="HAD_sf"/>
</dbReference>
<dbReference type="Proteomes" id="UP000192602">
    <property type="component" value="Unassembled WGS sequence"/>
</dbReference>
<accession>A0A1W1WV06</accession>
<evidence type="ECO:0000313" key="16">
    <source>
        <dbReference type="Proteomes" id="UP000192602"/>
    </source>
</evidence>
<evidence type="ECO:0000256" key="1">
    <source>
        <dbReference type="ARBA" id="ARBA00001946"/>
    </source>
</evidence>
<evidence type="ECO:0000256" key="14">
    <source>
        <dbReference type="PIRSR" id="PIRSR604469-1"/>
    </source>
</evidence>
<dbReference type="GO" id="GO:0000287">
    <property type="term" value="F:magnesium ion binding"/>
    <property type="evidence" value="ECO:0007669"/>
    <property type="project" value="TreeGrafter"/>
</dbReference>
<dbReference type="GO" id="GO:0006564">
    <property type="term" value="P:L-serine biosynthetic process"/>
    <property type="evidence" value="ECO:0007669"/>
    <property type="project" value="UniProtKB-KW"/>
</dbReference>
<dbReference type="SFLD" id="SFLDF00029">
    <property type="entry name" value="phosphoserine_phosphatase"/>
    <property type="match status" value="1"/>
</dbReference>
<protein>
    <recommendedName>
        <fullName evidence="5">Phosphoserine phosphatase</fullName>
        <ecNumber evidence="4">3.1.3.3</ecNumber>
    </recommendedName>
    <alternativeName>
        <fullName evidence="11">O-phosphoserine phosphohydrolase</fullName>
    </alternativeName>
</protein>
<dbReference type="InterPro" id="IPR004469">
    <property type="entry name" value="PSP"/>
</dbReference>
<dbReference type="STRING" id="1069081.SAMN05660197_1853"/>
<keyword evidence="8" id="KW-0378">Hydrolase</keyword>
<dbReference type="PANTHER" id="PTHR43344:SF2">
    <property type="entry name" value="PHOSPHOSERINE PHOSPHATASE"/>
    <property type="match status" value="1"/>
</dbReference>
<dbReference type="SFLD" id="SFLDG01129">
    <property type="entry name" value="C1.5:_HAD__Beta-PGM__Phosphata"/>
    <property type="match status" value="1"/>
</dbReference>
<evidence type="ECO:0000256" key="4">
    <source>
        <dbReference type="ARBA" id="ARBA00012640"/>
    </source>
</evidence>
<comment type="catalytic activity">
    <reaction evidence="13">
        <text>O-phospho-D-serine + H2O = D-serine + phosphate</text>
        <dbReference type="Rhea" id="RHEA:24873"/>
        <dbReference type="ChEBI" id="CHEBI:15377"/>
        <dbReference type="ChEBI" id="CHEBI:35247"/>
        <dbReference type="ChEBI" id="CHEBI:43474"/>
        <dbReference type="ChEBI" id="CHEBI:58680"/>
        <dbReference type="EC" id="3.1.3.3"/>
    </reaction>
</comment>